<feature type="compositionally biased region" description="Basic residues" evidence="1">
    <location>
        <begin position="9"/>
        <end position="22"/>
    </location>
</feature>
<feature type="compositionally biased region" description="Gly residues" evidence="1">
    <location>
        <begin position="78"/>
        <end position="91"/>
    </location>
</feature>
<sequence length="149" mass="15898">MAGGERRSTQQRRRAAGRQRRDRIRDDDGQRRPIGTCEEADQQARGGGCAAVRRGSLRDCAMEMRSSGGRCARAAAADGGGSGIAGEGSGGATVTTSASARQRCRLGSGNDAVNDAMALSEDRRRESTNVDDAIEVRYIHLILFATWII</sequence>
<comment type="caution">
    <text evidence="2">The sequence shown here is derived from an EMBL/GenBank/DDBJ whole genome shotgun (WGS) entry which is preliminary data.</text>
</comment>
<accession>A0AAP0K0I0</accession>
<gene>
    <name evidence="2" type="ORF">Syun_013008</name>
</gene>
<keyword evidence="3" id="KW-1185">Reference proteome</keyword>
<evidence type="ECO:0000313" key="2">
    <source>
        <dbReference type="EMBL" id="KAK9143608.1"/>
    </source>
</evidence>
<dbReference type="EMBL" id="JBBNAF010000005">
    <property type="protein sequence ID" value="KAK9143608.1"/>
    <property type="molecule type" value="Genomic_DNA"/>
</dbReference>
<feature type="region of interest" description="Disordered" evidence="1">
    <location>
        <begin position="77"/>
        <end position="98"/>
    </location>
</feature>
<dbReference type="Proteomes" id="UP001420932">
    <property type="component" value="Unassembled WGS sequence"/>
</dbReference>
<evidence type="ECO:0000313" key="3">
    <source>
        <dbReference type="Proteomes" id="UP001420932"/>
    </source>
</evidence>
<reference evidence="2 3" key="1">
    <citation type="submission" date="2024-01" db="EMBL/GenBank/DDBJ databases">
        <title>Genome assemblies of Stephania.</title>
        <authorList>
            <person name="Yang L."/>
        </authorList>
    </citation>
    <scope>NUCLEOTIDE SEQUENCE [LARGE SCALE GENOMIC DNA]</scope>
    <source>
        <strain evidence="2">YNDBR</strain>
        <tissue evidence="2">Leaf</tissue>
    </source>
</reference>
<evidence type="ECO:0000256" key="1">
    <source>
        <dbReference type="SAM" id="MobiDB-lite"/>
    </source>
</evidence>
<proteinExistence type="predicted"/>
<name>A0AAP0K0I0_9MAGN</name>
<dbReference type="AlphaFoldDB" id="A0AAP0K0I0"/>
<feature type="region of interest" description="Disordered" evidence="1">
    <location>
        <begin position="1"/>
        <end position="45"/>
    </location>
</feature>
<organism evidence="2 3">
    <name type="scientific">Stephania yunnanensis</name>
    <dbReference type="NCBI Taxonomy" id="152371"/>
    <lineage>
        <taxon>Eukaryota</taxon>
        <taxon>Viridiplantae</taxon>
        <taxon>Streptophyta</taxon>
        <taxon>Embryophyta</taxon>
        <taxon>Tracheophyta</taxon>
        <taxon>Spermatophyta</taxon>
        <taxon>Magnoliopsida</taxon>
        <taxon>Ranunculales</taxon>
        <taxon>Menispermaceae</taxon>
        <taxon>Menispermoideae</taxon>
        <taxon>Cissampelideae</taxon>
        <taxon>Stephania</taxon>
    </lineage>
</organism>
<protein>
    <submittedName>
        <fullName evidence="2">Uncharacterized protein</fullName>
    </submittedName>
</protein>